<keyword evidence="3 9" id="KW-0812">Transmembrane</keyword>
<dbReference type="GO" id="GO:0005886">
    <property type="term" value="C:plasma membrane"/>
    <property type="evidence" value="ECO:0007669"/>
    <property type="project" value="TreeGrafter"/>
</dbReference>
<keyword evidence="8" id="KW-0807">Transducer</keyword>
<dbReference type="AlphaFoldDB" id="A0A7R9QR94"/>
<dbReference type="SUPFAM" id="SSF81321">
    <property type="entry name" value="Family A G protein-coupled receptor-like"/>
    <property type="match status" value="2"/>
</dbReference>
<dbReference type="EMBL" id="CAJPVJ010008627">
    <property type="protein sequence ID" value="CAG2172044.1"/>
    <property type="molecule type" value="Genomic_DNA"/>
</dbReference>
<reference evidence="11" key="1">
    <citation type="submission" date="2020-11" db="EMBL/GenBank/DDBJ databases">
        <authorList>
            <person name="Tran Van P."/>
        </authorList>
    </citation>
    <scope>NUCLEOTIDE SEQUENCE</scope>
</reference>
<dbReference type="PANTHER" id="PTHR45695:SF9">
    <property type="entry name" value="LEUCOKININ RECEPTOR"/>
    <property type="match status" value="1"/>
</dbReference>
<evidence type="ECO:0000259" key="10">
    <source>
        <dbReference type="PROSITE" id="PS50262"/>
    </source>
</evidence>
<dbReference type="EMBL" id="OC923452">
    <property type="protein sequence ID" value="CAD7654857.1"/>
    <property type="molecule type" value="Genomic_DNA"/>
</dbReference>
<sequence>MLMLIVVMFAICWLPIQLFGLIVWFHPISLDTDLQYNLYVGLYFASHWLSMSHSFINPLIYSYMSSNFRVLLRHSLFLDTDLQYNLYVGLYFASHWLSMSHSFINPLIYSYMSSNFRTDLWKMLRRFKPKIFRSFNEFRFNNNFELSDSQYSHEISYN</sequence>
<evidence type="ECO:0000313" key="12">
    <source>
        <dbReference type="Proteomes" id="UP000728032"/>
    </source>
</evidence>
<gene>
    <name evidence="11" type="ORF">ONB1V03_LOCUS11502</name>
</gene>
<dbReference type="PROSITE" id="PS50262">
    <property type="entry name" value="G_PROTEIN_RECEP_F1_2"/>
    <property type="match status" value="1"/>
</dbReference>
<evidence type="ECO:0000256" key="4">
    <source>
        <dbReference type="ARBA" id="ARBA00022989"/>
    </source>
</evidence>
<dbReference type="PRINTS" id="PR00237">
    <property type="entry name" value="GPCRRHODOPSN"/>
</dbReference>
<accession>A0A7R9QR94</accession>
<dbReference type="Gene3D" id="1.20.1070.10">
    <property type="entry name" value="Rhodopsin 7-helix transmembrane proteins"/>
    <property type="match status" value="2"/>
</dbReference>
<proteinExistence type="inferred from homology"/>
<evidence type="ECO:0000256" key="6">
    <source>
        <dbReference type="ARBA" id="ARBA00023136"/>
    </source>
</evidence>
<evidence type="ECO:0000313" key="11">
    <source>
        <dbReference type="EMBL" id="CAD7654857.1"/>
    </source>
</evidence>
<evidence type="ECO:0000256" key="9">
    <source>
        <dbReference type="SAM" id="Phobius"/>
    </source>
</evidence>
<evidence type="ECO:0000256" key="7">
    <source>
        <dbReference type="ARBA" id="ARBA00023170"/>
    </source>
</evidence>
<evidence type="ECO:0000256" key="1">
    <source>
        <dbReference type="ARBA" id="ARBA00004141"/>
    </source>
</evidence>
<evidence type="ECO:0000256" key="8">
    <source>
        <dbReference type="ARBA" id="ARBA00023224"/>
    </source>
</evidence>
<feature type="transmembrane region" description="Helical" evidence="9">
    <location>
        <begin position="38"/>
        <end position="64"/>
    </location>
</feature>
<keyword evidence="12" id="KW-1185">Reference proteome</keyword>
<evidence type="ECO:0000256" key="3">
    <source>
        <dbReference type="ARBA" id="ARBA00022692"/>
    </source>
</evidence>
<dbReference type="GO" id="GO:0004930">
    <property type="term" value="F:G protein-coupled receptor activity"/>
    <property type="evidence" value="ECO:0007669"/>
    <property type="project" value="UniProtKB-KW"/>
</dbReference>
<keyword evidence="6 9" id="KW-0472">Membrane</keyword>
<evidence type="ECO:0000256" key="5">
    <source>
        <dbReference type="ARBA" id="ARBA00023040"/>
    </source>
</evidence>
<dbReference type="OrthoDB" id="10037617at2759"/>
<comment type="subcellular location">
    <subcellularLocation>
        <location evidence="1">Membrane</location>
        <topology evidence="1">Multi-pass membrane protein</topology>
    </subcellularLocation>
</comment>
<evidence type="ECO:0000256" key="2">
    <source>
        <dbReference type="ARBA" id="ARBA00010663"/>
    </source>
</evidence>
<organism evidence="11">
    <name type="scientific">Oppiella nova</name>
    <dbReference type="NCBI Taxonomy" id="334625"/>
    <lineage>
        <taxon>Eukaryota</taxon>
        <taxon>Metazoa</taxon>
        <taxon>Ecdysozoa</taxon>
        <taxon>Arthropoda</taxon>
        <taxon>Chelicerata</taxon>
        <taxon>Arachnida</taxon>
        <taxon>Acari</taxon>
        <taxon>Acariformes</taxon>
        <taxon>Sarcoptiformes</taxon>
        <taxon>Oribatida</taxon>
        <taxon>Brachypylina</taxon>
        <taxon>Oppioidea</taxon>
        <taxon>Oppiidae</taxon>
        <taxon>Oppiella</taxon>
    </lineage>
</organism>
<protein>
    <recommendedName>
        <fullName evidence="10">G-protein coupled receptors family 1 profile domain-containing protein</fullName>
    </recommendedName>
</protein>
<name>A0A7R9QR94_9ACAR</name>
<dbReference type="PANTHER" id="PTHR45695">
    <property type="entry name" value="LEUCOKININ RECEPTOR-RELATED"/>
    <property type="match status" value="1"/>
</dbReference>
<keyword evidence="4 9" id="KW-1133">Transmembrane helix</keyword>
<dbReference type="Proteomes" id="UP000728032">
    <property type="component" value="Unassembled WGS sequence"/>
</dbReference>
<feature type="domain" description="G-protein coupled receptors family 1 profile" evidence="10">
    <location>
        <begin position="1"/>
        <end position="61"/>
    </location>
</feature>
<comment type="similarity">
    <text evidence="2">Belongs to the G-protein coupled receptor 1 family.</text>
</comment>
<keyword evidence="7" id="KW-0675">Receptor</keyword>
<dbReference type="InterPro" id="IPR000276">
    <property type="entry name" value="GPCR_Rhodpsn"/>
</dbReference>
<dbReference type="InterPro" id="IPR017452">
    <property type="entry name" value="GPCR_Rhodpsn_7TM"/>
</dbReference>
<feature type="transmembrane region" description="Helical" evidence="9">
    <location>
        <begin position="6"/>
        <end position="26"/>
    </location>
</feature>
<dbReference type="Pfam" id="PF00001">
    <property type="entry name" value="7tm_1"/>
    <property type="match status" value="1"/>
</dbReference>
<keyword evidence="5" id="KW-0297">G-protein coupled receptor</keyword>